<dbReference type="RefSeq" id="WP_158052659.1">
    <property type="nucleotide sequence ID" value="NZ_WBKB01000006.1"/>
</dbReference>
<evidence type="ECO:0000256" key="7">
    <source>
        <dbReference type="ARBA" id="ARBA00035120"/>
    </source>
</evidence>
<dbReference type="GO" id="GO:0046872">
    <property type="term" value="F:metal ion binding"/>
    <property type="evidence" value="ECO:0007669"/>
    <property type="project" value="UniProtKB-KW"/>
</dbReference>
<feature type="binding site" evidence="10">
    <location>
        <position position="97"/>
    </location>
    <ligand>
        <name>Na(+)</name>
        <dbReference type="ChEBI" id="CHEBI:29101"/>
        <note>structural</note>
    </ligand>
</feature>
<organism evidence="12 13">
    <name type="scientific">Gulosibacter chungangensis</name>
    <dbReference type="NCBI Taxonomy" id="979746"/>
    <lineage>
        <taxon>Bacteria</taxon>
        <taxon>Bacillati</taxon>
        <taxon>Actinomycetota</taxon>
        <taxon>Actinomycetes</taxon>
        <taxon>Micrococcales</taxon>
        <taxon>Microbacteriaceae</taxon>
        <taxon>Gulosibacter</taxon>
    </lineage>
</organism>
<sequence length="176" mass="18065">MSSQPPADEQPEAAAGTPVVEPTPVPDLLRNAGLVFVGGGLGALTRAGLIELFPANASSWTVLAINLVGSFIFAWLATALLARHRRILLFFGTGFLGGFTTYSTLALDLASRVIAADYLGLALLAVFSLAGGVALARLGWLLGRMRQDSQSHGNDSSGPGDIDLPPTVPGGTAVAP</sequence>
<keyword evidence="10" id="KW-0479">Metal-binding</keyword>
<comment type="function">
    <text evidence="9 10">Fluoride-specific ion channel. Important for reducing fluoride concentration in the cell, thus reducing its toxicity.</text>
</comment>
<evidence type="ECO:0000256" key="5">
    <source>
        <dbReference type="ARBA" id="ARBA00023136"/>
    </source>
</evidence>
<evidence type="ECO:0000313" key="12">
    <source>
        <dbReference type="EMBL" id="KAB1642204.1"/>
    </source>
</evidence>
<reference evidence="12 13" key="1">
    <citation type="submission" date="2019-09" db="EMBL/GenBank/DDBJ databases">
        <title>Phylogeny of genus Pseudoclavibacter and closely related genus.</title>
        <authorList>
            <person name="Li Y."/>
        </authorList>
    </citation>
    <scope>NUCLEOTIDE SEQUENCE [LARGE SCALE GENOMIC DNA]</scope>
    <source>
        <strain evidence="12 13">KCTC 13959</strain>
    </source>
</reference>
<evidence type="ECO:0000256" key="8">
    <source>
        <dbReference type="ARBA" id="ARBA00035585"/>
    </source>
</evidence>
<evidence type="ECO:0000256" key="11">
    <source>
        <dbReference type="SAM" id="MobiDB-lite"/>
    </source>
</evidence>
<feature type="transmembrane region" description="Helical" evidence="10">
    <location>
        <begin position="60"/>
        <end position="81"/>
    </location>
</feature>
<dbReference type="OrthoDB" id="9799631at2"/>
<accession>A0A7J5B9B8</accession>
<gene>
    <name evidence="10" type="primary">fluC</name>
    <name evidence="10" type="synonym">crcB</name>
    <name evidence="12" type="ORF">F8O05_10285</name>
</gene>
<dbReference type="Proteomes" id="UP000433493">
    <property type="component" value="Unassembled WGS sequence"/>
</dbReference>
<dbReference type="HAMAP" id="MF_00454">
    <property type="entry name" value="FluC"/>
    <property type="match status" value="1"/>
</dbReference>
<feature type="transmembrane region" description="Helical" evidence="10">
    <location>
        <begin position="119"/>
        <end position="142"/>
    </location>
</feature>
<dbReference type="GO" id="GO:0062054">
    <property type="term" value="F:fluoride channel activity"/>
    <property type="evidence" value="ECO:0007669"/>
    <property type="project" value="UniProtKB-UniRule"/>
</dbReference>
<dbReference type="AlphaFoldDB" id="A0A7J5B9B8"/>
<dbReference type="InterPro" id="IPR003691">
    <property type="entry name" value="FluC"/>
</dbReference>
<comment type="subcellular location">
    <subcellularLocation>
        <location evidence="1 10">Cell membrane</location>
        <topology evidence="1 10">Multi-pass membrane protein</topology>
    </subcellularLocation>
</comment>
<evidence type="ECO:0000256" key="1">
    <source>
        <dbReference type="ARBA" id="ARBA00004651"/>
    </source>
</evidence>
<comment type="catalytic activity">
    <reaction evidence="8">
        <text>fluoride(in) = fluoride(out)</text>
        <dbReference type="Rhea" id="RHEA:76159"/>
        <dbReference type="ChEBI" id="CHEBI:17051"/>
    </reaction>
    <physiologicalReaction direction="left-to-right" evidence="8">
        <dbReference type="Rhea" id="RHEA:76160"/>
    </physiologicalReaction>
</comment>
<evidence type="ECO:0000256" key="6">
    <source>
        <dbReference type="ARBA" id="ARBA00023303"/>
    </source>
</evidence>
<comment type="activity regulation">
    <text evidence="10">Na(+) is not transported, but it plays an essential structural role and its presence is essential for fluoride channel function.</text>
</comment>
<evidence type="ECO:0000256" key="3">
    <source>
        <dbReference type="ARBA" id="ARBA00022692"/>
    </source>
</evidence>
<keyword evidence="2 10" id="KW-1003">Cell membrane</keyword>
<keyword evidence="4 10" id="KW-1133">Transmembrane helix</keyword>
<keyword evidence="6 10" id="KW-0407">Ion channel</keyword>
<feature type="binding site" evidence="10">
    <location>
        <position position="100"/>
    </location>
    <ligand>
        <name>Na(+)</name>
        <dbReference type="ChEBI" id="CHEBI:29101"/>
        <note>structural</note>
    </ligand>
</feature>
<feature type="region of interest" description="Disordered" evidence="11">
    <location>
        <begin position="150"/>
        <end position="176"/>
    </location>
</feature>
<dbReference type="EMBL" id="WBKB01000006">
    <property type="protein sequence ID" value="KAB1642204.1"/>
    <property type="molecule type" value="Genomic_DNA"/>
</dbReference>
<keyword evidence="5 10" id="KW-0472">Membrane</keyword>
<evidence type="ECO:0000256" key="10">
    <source>
        <dbReference type="HAMAP-Rule" id="MF_00454"/>
    </source>
</evidence>
<keyword evidence="10" id="KW-0813">Transport</keyword>
<protein>
    <recommendedName>
        <fullName evidence="10">Fluoride-specific ion channel FluC</fullName>
    </recommendedName>
</protein>
<proteinExistence type="inferred from homology"/>
<keyword evidence="10" id="KW-0915">Sodium</keyword>
<evidence type="ECO:0000256" key="4">
    <source>
        <dbReference type="ARBA" id="ARBA00022989"/>
    </source>
</evidence>
<keyword evidence="3 10" id="KW-0812">Transmembrane</keyword>
<name>A0A7J5B9B8_9MICO</name>
<keyword evidence="13" id="KW-1185">Reference proteome</keyword>
<keyword evidence="10" id="KW-0406">Ion transport</keyword>
<comment type="caution">
    <text evidence="12">The sequence shown here is derived from an EMBL/GenBank/DDBJ whole genome shotgun (WGS) entry which is preliminary data.</text>
</comment>
<evidence type="ECO:0000256" key="2">
    <source>
        <dbReference type="ARBA" id="ARBA00022475"/>
    </source>
</evidence>
<dbReference type="GO" id="GO:0005886">
    <property type="term" value="C:plasma membrane"/>
    <property type="evidence" value="ECO:0007669"/>
    <property type="project" value="UniProtKB-SubCell"/>
</dbReference>
<evidence type="ECO:0000313" key="13">
    <source>
        <dbReference type="Proteomes" id="UP000433493"/>
    </source>
</evidence>
<dbReference type="Pfam" id="PF02537">
    <property type="entry name" value="CRCB"/>
    <property type="match status" value="1"/>
</dbReference>
<feature type="transmembrane region" description="Helical" evidence="10">
    <location>
        <begin position="88"/>
        <end position="107"/>
    </location>
</feature>
<evidence type="ECO:0000256" key="9">
    <source>
        <dbReference type="ARBA" id="ARBA00049940"/>
    </source>
</evidence>
<dbReference type="GO" id="GO:0140114">
    <property type="term" value="P:cellular detoxification of fluoride"/>
    <property type="evidence" value="ECO:0007669"/>
    <property type="project" value="UniProtKB-UniRule"/>
</dbReference>
<comment type="similarity">
    <text evidence="7 10">Belongs to the fluoride channel Fluc/FEX (TC 1.A.43) family.</text>
</comment>